<feature type="transmembrane region" description="Helical" evidence="12">
    <location>
        <begin position="52"/>
        <end position="78"/>
    </location>
</feature>
<evidence type="ECO:0000256" key="2">
    <source>
        <dbReference type="ARBA" id="ARBA00008622"/>
    </source>
</evidence>
<evidence type="ECO:0000256" key="4">
    <source>
        <dbReference type="ARBA" id="ARBA00022475"/>
    </source>
</evidence>
<dbReference type="InterPro" id="IPR000516">
    <property type="entry name" value="Ni-dep_Hydgase_cyt-B"/>
</dbReference>
<dbReference type="PANTHER" id="PTHR30485">
    <property type="entry name" value="NI/FE-HYDROGENASE 1 B-TYPE CYTOCHROME SUBUNIT"/>
    <property type="match status" value="1"/>
</dbReference>
<keyword evidence="4" id="KW-1003">Cell membrane</keyword>
<feature type="domain" description="Cytochrome b561 bacterial/Ni-hydrogenase" evidence="13">
    <location>
        <begin position="8"/>
        <end position="196"/>
    </location>
</feature>
<keyword evidence="15" id="KW-1185">Reference proteome</keyword>
<dbReference type="EMBL" id="CAJQUM010000001">
    <property type="protein sequence ID" value="CAG4884018.1"/>
    <property type="molecule type" value="Genomic_DNA"/>
</dbReference>
<dbReference type="PRINTS" id="PR00161">
    <property type="entry name" value="NIHGNASECYTB"/>
</dbReference>
<evidence type="ECO:0000256" key="9">
    <source>
        <dbReference type="ARBA" id="ARBA00022989"/>
    </source>
</evidence>
<dbReference type="GO" id="GO:0005506">
    <property type="term" value="F:iron ion binding"/>
    <property type="evidence" value="ECO:0007669"/>
    <property type="project" value="InterPro"/>
</dbReference>
<keyword evidence="11 12" id="KW-0472">Membrane</keyword>
<evidence type="ECO:0000256" key="8">
    <source>
        <dbReference type="ARBA" id="ARBA00022982"/>
    </source>
</evidence>
<dbReference type="PANTHER" id="PTHR30485:SF1">
    <property type="entry name" value="CYTOCHROME YDHU-RELATED"/>
    <property type="match status" value="1"/>
</dbReference>
<sequence>MKKLYVNPLPIRIWHWTNAAGFVLLMLTGLQIRYLDQVQLVSFKTAVVAHNWVGFVLIADYFLWLGFYLFTGTIKVYAPELSPAKYLRQLRYYGYGIFRGDHDPHQVSIDHKFNPLQGMTYLMVMAVIVPVQFFTGLLLWDIARFSSMVEMFGGVRIVDMVHVIFFIFLTGFFFLHPFLSSLSDTPWAHYKAMITGYEEVEDEAAPS</sequence>
<evidence type="ECO:0000259" key="13">
    <source>
        <dbReference type="Pfam" id="PF01292"/>
    </source>
</evidence>
<dbReference type="AlphaFoldDB" id="A0A916N0K3"/>
<keyword evidence="8" id="KW-0249">Electron transport</keyword>
<protein>
    <submittedName>
        <fullName evidence="14">Cytochrome B561</fullName>
    </submittedName>
</protein>
<evidence type="ECO:0000313" key="14">
    <source>
        <dbReference type="EMBL" id="CAG4884018.1"/>
    </source>
</evidence>
<dbReference type="InterPro" id="IPR011577">
    <property type="entry name" value="Cyt_b561_bac/Ni-Hgenase"/>
</dbReference>
<keyword evidence="10" id="KW-0408">Iron</keyword>
<evidence type="ECO:0000256" key="11">
    <source>
        <dbReference type="ARBA" id="ARBA00023136"/>
    </source>
</evidence>
<dbReference type="InterPro" id="IPR051542">
    <property type="entry name" value="Hydrogenase_cytochrome"/>
</dbReference>
<dbReference type="SUPFAM" id="SSF81342">
    <property type="entry name" value="Transmembrane di-heme cytochromes"/>
    <property type="match status" value="1"/>
</dbReference>
<feature type="transmembrane region" description="Helical" evidence="12">
    <location>
        <begin position="121"/>
        <end position="140"/>
    </location>
</feature>
<keyword evidence="7" id="KW-0479">Metal-binding</keyword>
<evidence type="ECO:0000256" key="7">
    <source>
        <dbReference type="ARBA" id="ARBA00022723"/>
    </source>
</evidence>
<evidence type="ECO:0000256" key="3">
    <source>
        <dbReference type="ARBA" id="ARBA00022448"/>
    </source>
</evidence>
<dbReference type="Proteomes" id="UP000742786">
    <property type="component" value="Unassembled WGS sequence"/>
</dbReference>
<reference evidence="14" key="1">
    <citation type="submission" date="2021-04" db="EMBL/GenBank/DDBJ databases">
        <authorList>
            <person name="Hornung B."/>
        </authorList>
    </citation>
    <scope>NUCLEOTIDE SEQUENCE</scope>
    <source>
        <strain evidence="14">G5G6</strain>
    </source>
</reference>
<dbReference type="GO" id="GO:0009055">
    <property type="term" value="F:electron transfer activity"/>
    <property type="evidence" value="ECO:0007669"/>
    <property type="project" value="InterPro"/>
</dbReference>
<dbReference type="GO" id="GO:0005886">
    <property type="term" value="C:plasma membrane"/>
    <property type="evidence" value="ECO:0007669"/>
    <property type="project" value="UniProtKB-SubCell"/>
</dbReference>
<accession>A0A916N0K3</accession>
<comment type="subcellular location">
    <subcellularLocation>
        <location evidence="1">Cell membrane</location>
        <topology evidence="1">Multi-pass membrane protein</topology>
    </subcellularLocation>
</comment>
<dbReference type="InterPro" id="IPR016174">
    <property type="entry name" value="Di-haem_cyt_TM"/>
</dbReference>
<dbReference type="GO" id="GO:0020037">
    <property type="term" value="F:heme binding"/>
    <property type="evidence" value="ECO:0007669"/>
    <property type="project" value="TreeGrafter"/>
</dbReference>
<keyword evidence="3" id="KW-0813">Transport</keyword>
<dbReference type="GO" id="GO:0022904">
    <property type="term" value="P:respiratory electron transport chain"/>
    <property type="evidence" value="ECO:0007669"/>
    <property type="project" value="InterPro"/>
</dbReference>
<feature type="transmembrane region" description="Helical" evidence="12">
    <location>
        <begin position="160"/>
        <end position="179"/>
    </location>
</feature>
<evidence type="ECO:0000256" key="1">
    <source>
        <dbReference type="ARBA" id="ARBA00004651"/>
    </source>
</evidence>
<evidence type="ECO:0000256" key="6">
    <source>
        <dbReference type="ARBA" id="ARBA00022692"/>
    </source>
</evidence>
<comment type="similarity">
    <text evidence="2">Belongs to the HupC/HyaC/HydC family.</text>
</comment>
<comment type="caution">
    <text evidence="14">The sequence shown here is derived from an EMBL/GenBank/DDBJ whole genome shotgun (WGS) entry which is preliminary data.</text>
</comment>
<dbReference type="Gene3D" id="1.20.950.20">
    <property type="entry name" value="Transmembrane di-heme cytochromes, Chain C"/>
    <property type="match status" value="1"/>
</dbReference>
<evidence type="ECO:0000256" key="12">
    <source>
        <dbReference type="SAM" id="Phobius"/>
    </source>
</evidence>
<evidence type="ECO:0000313" key="15">
    <source>
        <dbReference type="Proteomes" id="UP000742786"/>
    </source>
</evidence>
<dbReference type="Pfam" id="PF01292">
    <property type="entry name" value="Ni_hydr_CYTB"/>
    <property type="match status" value="1"/>
</dbReference>
<keyword evidence="9 12" id="KW-1133">Transmembrane helix</keyword>
<gene>
    <name evidence="14" type="ORF">GTOL_11901</name>
</gene>
<evidence type="ECO:0000256" key="5">
    <source>
        <dbReference type="ARBA" id="ARBA00022617"/>
    </source>
</evidence>
<organism evidence="14 15">
    <name type="scientific">Georgfuchsia toluolica</name>
    <dbReference type="NCBI Taxonomy" id="424218"/>
    <lineage>
        <taxon>Bacteria</taxon>
        <taxon>Pseudomonadati</taxon>
        <taxon>Pseudomonadota</taxon>
        <taxon>Betaproteobacteria</taxon>
        <taxon>Nitrosomonadales</taxon>
        <taxon>Sterolibacteriaceae</taxon>
        <taxon>Georgfuchsia</taxon>
    </lineage>
</organism>
<keyword evidence="5" id="KW-0349">Heme</keyword>
<proteinExistence type="inferred from homology"/>
<dbReference type="RefSeq" id="WP_220635907.1">
    <property type="nucleotide sequence ID" value="NZ_CAJQUM010000001.1"/>
</dbReference>
<evidence type="ECO:0000256" key="10">
    <source>
        <dbReference type="ARBA" id="ARBA00023004"/>
    </source>
</evidence>
<keyword evidence="6 12" id="KW-0812">Transmembrane</keyword>
<name>A0A916N0K3_9PROT</name>
<feature type="transmembrane region" description="Helical" evidence="12">
    <location>
        <begin position="12"/>
        <end position="32"/>
    </location>
</feature>